<dbReference type="GO" id="GO:0005524">
    <property type="term" value="F:ATP binding"/>
    <property type="evidence" value="ECO:0007669"/>
    <property type="project" value="UniProtKB-UniRule"/>
</dbReference>
<dbReference type="InterPro" id="IPR027484">
    <property type="entry name" value="PInositol-4-P-5-kinase_N"/>
</dbReference>
<feature type="domain" description="PIPK" evidence="3">
    <location>
        <begin position="388"/>
        <end position="795"/>
    </location>
</feature>
<feature type="compositionally biased region" description="Polar residues" evidence="2">
    <location>
        <begin position="223"/>
        <end position="256"/>
    </location>
</feature>
<gene>
    <name evidence="5" type="ORF">SMAX5B_002971</name>
</gene>
<dbReference type="GO" id="GO:0016308">
    <property type="term" value="F:1-phosphatidylinositol-4-phosphate 5-kinase activity"/>
    <property type="evidence" value="ECO:0007669"/>
    <property type="project" value="TreeGrafter"/>
</dbReference>
<keyword evidence="1 5" id="KW-0418">Kinase</keyword>
<feature type="region of interest" description="Disordered" evidence="2">
    <location>
        <begin position="353"/>
        <end position="380"/>
    </location>
</feature>
<dbReference type="STRING" id="52904.ENSSMAP00000016880"/>
<dbReference type="AlphaFoldDB" id="A0A2U9CGH9"/>
<dbReference type="PROSITE" id="PS51455">
    <property type="entry name" value="PIPK"/>
    <property type="match status" value="1"/>
</dbReference>
<dbReference type="SUPFAM" id="SSF56104">
    <property type="entry name" value="SAICAR synthase-like"/>
    <property type="match status" value="1"/>
</dbReference>
<evidence type="ECO:0000256" key="2">
    <source>
        <dbReference type="SAM" id="MobiDB-lite"/>
    </source>
</evidence>
<dbReference type="PROSITE" id="PS51840">
    <property type="entry name" value="C2_NT"/>
    <property type="match status" value="1"/>
</dbReference>
<evidence type="ECO:0000259" key="3">
    <source>
        <dbReference type="PROSITE" id="PS51455"/>
    </source>
</evidence>
<dbReference type="PANTHER" id="PTHR23086">
    <property type="entry name" value="PHOSPHATIDYLINOSITOL-4-PHOSPHATE 5-KINASE"/>
    <property type="match status" value="1"/>
</dbReference>
<sequence length="796" mass="88913">MSFLTKKKKFKFQVHFTLEELTAVPFVNGVLFCKIRLVDGGDFAISSSRTLLRSLTTSRFIAHRFRLVVNGPSASACVRAAVSSRNVLPVRTCCTMLGFADLNIAEFAGSGSRVRCCILEGYDTKNTRQDNSILKVTIGMTLLSGDPCFKTPPTTVKSVSSGDEDPTLQPDRKGESTDVAAVQPLGGVLEASRAFKPRQSSARSSGLPEEGASPDDVFHTGHFRSSSYASQHSKISGYSTGHSRCSSLTDLSHQRNASSSSSASCGVAHPPSTPTEPQRQGTPTRPERPPPPSAAALMSNRSSRRKKDPVERQHSCVDDTRIDADDIVEKIVQSQNFSDSSNSEVWTEMSAAAAAGGGGGPPGMMSTAGQQRRRSGAVKRRRWGGLRQQWKLLGLFEIDQQHEFYGLTCMMKAGVAAAIQNNASAAEVSDDDFRSEVTQIHKDFTMETFAGPVFSSLRGSLGMTELEYQQSLCSDDCYLQFISNSKSKADFFLTNDKRFFLKTQNKREIKFLLANLKIYMEHLRKHPHSLLVKFLGVHRITTPHMRKKYFIVMQSVFYPDDRIDARYDIKGCEVSRWTEPAPEGSQIIVVLKDLNFEGQHITLDRQRPWFLRQVEIDTHFLRRLNVLDYSLLLAHQPLQHDERHHSLSFATLIMRTKKSVNPGSSPVHSGVAAVPGEVREDDFMCTLCMIQPQAGETSGVCTCAKHSVPGSDATELPDFKAQNRRLLPDLKNPLHVIDGPEQRYFIGIIDIFTVYSFRKRLEHLWKRLRHPGRSFSTVRPQTYCLRLCQWLQDHTE</sequence>
<dbReference type="GO" id="GO:0005886">
    <property type="term" value="C:plasma membrane"/>
    <property type="evidence" value="ECO:0007669"/>
    <property type="project" value="TreeGrafter"/>
</dbReference>
<dbReference type="Pfam" id="PF01504">
    <property type="entry name" value="PIP5K"/>
    <property type="match status" value="1"/>
</dbReference>
<evidence type="ECO:0000259" key="4">
    <source>
        <dbReference type="PROSITE" id="PS51840"/>
    </source>
</evidence>
<proteinExistence type="predicted"/>
<evidence type="ECO:0000256" key="1">
    <source>
        <dbReference type="PROSITE-ProRule" id="PRU00781"/>
    </source>
</evidence>
<dbReference type="Gene3D" id="3.30.800.10">
    <property type="entry name" value="Phosphatidylinositol Phosphate Kinase II Beta"/>
    <property type="match status" value="1"/>
</dbReference>
<dbReference type="InterPro" id="IPR023610">
    <property type="entry name" value="PInositol-4/5-P-5/4-kinase"/>
</dbReference>
<dbReference type="InterPro" id="IPR019448">
    <property type="entry name" value="NT-C2"/>
</dbReference>
<accession>A0A2U9CGH9</accession>
<feature type="compositionally biased region" description="Basic and acidic residues" evidence="2">
    <location>
        <begin position="308"/>
        <end position="318"/>
    </location>
</feature>
<dbReference type="SMART" id="SM00330">
    <property type="entry name" value="PIPKc"/>
    <property type="match status" value="1"/>
</dbReference>
<keyword evidence="1" id="KW-0808">Transferase</keyword>
<evidence type="ECO:0000313" key="6">
    <source>
        <dbReference type="Proteomes" id="UP000246464"/>
    </source>
</evidence>
<reference evidence="5 6" key="1">
    <citation type="submission" date="2017-12" db="EMBL/GenBank/DDBJ databases">
        <title>Integrating genomic resources of turbot (Scophthalmus maximus) in depth evaluation of genetic and physical mapping variation across individuals.</title>
        <authorList>
            <person name="Martinez P."/>
        </authorList>
    </citation>
    <scope>NUCLEOTIDE SEQUENCE [LARGE SCALE GENOMIC DNA]</scope>
</reference>
<dbReference type="Proteomes" id="UP000246464">
    <property type="component" value="Chromosome 16"/>
</dbReference>
<feature type="region of interest" description="Disordered" evidence="2">
    <location>
        <begin position="190"/>
        <end position="318"/>
    </location>
</feature>
<dbReference type="InterPro" id="IPR002498">
    <property type="entry name" value="PInositol-4-P-4/5-kinase_core"/>
</dbReference>
<name>A0A2U9CGH9_SCOMX</name>
<keyword evidence="1" id="KW-0067">ATP-binding</keyword>
<dbReference type="InterPro" id="IPR027483">
    <property type="entry name" value="PInositol-4-P-4/5-kinase_C_sf"/>
</dbReference>
<protein>
    <submittedName>
        <fullName evidence="5">Putative phosphatidylinositol 4-phosphate 5-kinase-like protein 1</fullName>
    </submittedName>
</protein>
<feature type="domain" description="C2 NT-type" evidence="4">
    <location>
        <begin position="2"/>
        <end position="142"/>
    </location>
</feature>
<dbReference type="EMBL" id="CP026258">
    <property type="protein sequence ID" value="AWP14829.1"/>
    <property type="molecule type" value="Genomic_DNA"/>
</dbReference>
<dbReference type="Gene3D" id="3.30.810.10">
    <property type="entry name" value="2-Layer Sandwich"/>
    <property type="match status" value="1"/>
</dbReference>
<dbReference type="PANTHER" id="PTHR23086:SF46">
    <property type="entry name" value="PHOSPHATIDYLINOSITOL 4-PHOSPHATE 5-KINASE-LIKE PROTEIN 1"/>
    <property type="match status" value="1"/>
</dbReference>
<dbReference type="CDD" id="cd17304">
    <property type="entry name" value="PIPKc_PIP5KL1"/>
    <property type="match status" value="1"/>
</dbReference>
<keyword evidence="1" id="KW-0547">Nucleotide-binding</keyword>
<feature type="compositionally biased region" description="Basic residues" evidence="2">
    <location>
        <begin position="371"/>
        <end position="380"/>
    </location>
</feature>
<feature type="region of interest" description="Disordered" evidence="2">
    <location>
        <begin position="153"/>
        <end position="178"/>
    </location>
</feature>
<keyword evidence="6" id="KW-1185">Reference proteome</keyword>
<dbReference type="GO" id="GO:0046854">
    <property type="term" value="P:phosphatidylinositol phosphate biosynthetic process"/>
    <property type="evidence" value="ECO:0007669"/>
    <property type="project" value="TreeGrafter"/>
</dbReference>
<evidence type="ECO:0000313" key="5">
    <source>
        <dbReference type="EMBL" id="AWP14829.1"/>
    </source>
</evidence>
<organism evidence="5 6">
    <name type="scientific">Scophthalmus maximus</name>
    <name type="common">Turbot</name>
    <name type="synonym">Psetta maxima</name>
    <dbReference type="NCBI Taxonomy" id="52904"/>
    <lineage>
        <taxon>Eukaryota</taxon>
        <taxon>Metazoa</taxon>
        <taxon>Chordata</taxon>
        <taxon>Craniata</taxon>
        <taxon>Vertebrata</taxon>
        <taxon>Euteleostomi</taxon>
        <taxon>Actinopterygii</taxon>
        <taxon>Neopterygii</taxon>
        <taxon>Teleostei</taxon>
        <taxon>Neoteleostei</taxon>
        <taxon>Acanthomorphata</taxon>
        <taxon>Carangaria</taxon>
        <taxon>Pleuronectiformes</taxon>
        <taxon>Pleuronectoidei</taxon>
        <taxon>Scophthalmidae</taxon>
        <taxon>Scophthalmus</taxon>
    </lineage>
</organism>